<accession>A0A9D0Z7S8</accession>
<dbReference type="Proteomes" id="UP000886887">
    <property type="component" value="Unassembled WGS sequence"/>
</dbReference>
<sequence length="276" mass="29678">MADEWRALWRLYRVYARMDLLWFLRDLRYCLLQMAADLVSAAACVSGIFLLAARFDGLGGMSRPEVLFLLGYATLVDGVYMLLFANNNAGQISRVIGRGQLDHCMLQPVPLWVQLLACGFAPVSGCSLLLCGAGVTAWAAAWGGLRVNALLLALCALCSCAVIVSVVYLISCLAFYAPVAAEEIAMEARGLFGEMKGYPLGGLPVAFQALLCTLAPVALTGWAPVRLLLGQAAPIGWLMLPLSAATAIVLMCCAFRKGLRYYATCGCSRYSGFGHR</sequence>
<comment type="caution">
    <text evidence="2">The sequence shown here is derived from an EMBL/GenBank/DDBJ whole genome shotgun (WGS) entry which is preliminary data.</text>
</comment>
<feature type="transmembrane region" description="Helical" evidence="1">
    <location>
        <begin position="115"/>
        <end position="143"/>
    </location>
</feature>
<dbReference type="AlphaFoldDB" id="A0A9D0Z7S8"/>
<feature type="transmembrane region" description="Helical" evidence="1">
    <location>
        <begin position="235"/>
        <end position="255"/>
    </location>
</feature>
<dbReference type="EMBL" id="DVFJ01000002">
    <property type="protein sequence ID" value="HIQ70739.1"/>
    <property type="molecule type" value="Genomic_DNA"/>
</dbReference>
<gene>
    <name evidence="2" type="ORF">IAB73_00760</name>
</gene>
<proteinExistence type="predicted"/>
<evidence type="ECO:0000256" key="1">
    <source>
        <dbReference type="SAM" id="Phobius"/>
    </source>
</evidence>
<dbReference type="PANTHER" id="PTHR36833">
    <property type="entry name" value="SLR0610 PROTEIN-RELATED"/>
    <property type="match status" value="1"/>
</dbReference>
<keyword evidence="1" id="KW-0472">Membrane</keyword>
<reference evidence="2" key="1">
    <citation type="submission" date="2020-10" db="EMBL/GenBank/DDBJ databases">
        <authorList>
            <person name="Gilroy R."/>
        </authorList>
    </citation>
    <scope>NUCLEOTIDE SEQUENCE</scope>
    <source>
        <strain evidence="2">ChiSxjej2B14-6234</strain>
    </source>
</reference>
<organism evidence="2 3">
    <name type="scientific">Candidatus Onthenecus intestinigallinarum</name>
    <dbReference type="NCBI Taxonomy" id="2840875"/>
    <lineage>
        <taxon>Bacteria</taxon>
        <taxon>Bacillati</taxon>
        <taxon>Bacillota</taxon>
        <taxon>Clostridia</taxon>
        <taxon>Eubacteriales</taxon>
        <taxon>Candidatus Onthenecus</taxon>
    </lineage>
</organism>
<protein>
    <submittedName>
        <fullName evidence="2">ABC-2 family transporter protein</fullName>
    </submittedName>
</protein>
<feature type="transmembrane region" description="Helical" evidence="1">
    <location>
        <begin position="27"/>
        <end position="54"/>
    </location>
</feature>
<feature type="transmembrane region" description="Helical" evidence="1">
    <location>
        <begin position="198"/>
        <end position="223"/>
    </location>
</feature>
<dbReference type="Pfam" id="PF06182">
    <property type="entry name" value="ABC2_membrane_6"/>
    <property type="match status" value="1"/>
</dbReference>
<keyword evidence="1" id="KW-1133">Transmembrane helix</keyword>
<dbReference type="PANTHER" id="PTHR36833:SF1">
    <property type="entry name" value="INTEGRAL MEMBRANE TRANSPORT PROTEIN"/>
    <property type="match status" value="1"/>
</dbReference>
<dbReference type="InterPro" id="IPR010390">
    <property type="entry name" value="ABC-2_transporter-like"/>
</dbReference>
<feature type="transmembrane region" description="Helical" evidence="1">
    <location>
        <begin position="149"/>
        <end position="177"/>
    </location>
</feature>
<name>A0A9D0Z7S8_9FIRM</name>
<reference evidence="2" key="2">
    <citation type="journal article" date="2021" name="PeerJ">
        <title>Extensive microbial diversity within the chicken gut microbiome revealed by metagenomics and culture.</title>
        <authorList>
            <person name="Gilroy R."/>
            <person name="Ravi A."/>
            <person name="Getino M."/>
            <person name="Pursley I."/>
            <person name="Horton D.L."/>
            <person name="Alikhan N.F."/>
            <person name="Baker D."/>
            <person name="Gharbi K."/>
            <person name="Hall N."/>
            <person name="Watson M."/>
            <person name="Adriaenssens E.M."/>
            <person name="Foster-Nyarko E."/>
            <person name="Jarju S."/>
            <person name="Secka A."/>
            <person name="Antonio M."/>
            <person name="Oren A."/>
            <person name="Chaudhuri R.R."/>
            <person name="La Ragione R."/>
            <person name="Hildebrand F."/>
            <person name="Pallen M.J."/>
        </authorList>
    </citation>
    <scope>NUCLEOTIDE SEQUENCE</scope>
    <source>
        <strain evidence="2">ChiSxjej2B14-6234</strain>
    </source>
</reference>
<evidence type="ECO:0000313" key="2">
    <source>
        <dbReference type="EMBL" id="HIQ70739.1"/>
    </source>
</evidence>
<feature type="transmembrane region" description="Helical" evidence="1">
    <location>
        <begin position="66"/>
        <end position="85"/>
    </location>
</feature>
<keyword evidence="1" id="KW-0812">Transmembrane</keyword>
<evidence type="ECO:0000313" key="3">
    <source>
        <dbReference type="Proteomes" id="UP000886887"/>
    </source>
</evidence>